<reference evidence="1 2" key="1">
    <citation type="submission" date="2020-03" db="EMBL/GenBank/DDBJ databases">
        <title>Two novel Motilibacter sp.</title>
        <authorList>
            <person name="Liu S."/>
        </authorList>
    </citation>
    <scope>NUCLEOTIDE SEQUENCE [LARGE SCALE GENOMIC DNA]</scope>
    <source>
        <strain evidence="1 2">E257</strain>
    </source>
</reference>
<dbReference type="Proteomes" id="UP000800981">
    <property type="component" value="Unassembled WGS sequence"/>
</dbReference>
<protein>
    <recommendedName>
        <fullName evidence="3">ANTAR domain-containing protein</fullName>
    </recommendedName>
</protein>
<evidence type="ECO:0008006" key="3">
    <source>
        <dbReference type="Google" id="ProtNLM"/>
    </source>
</evidence>
<comment type="caution">
    <text evidence="1">The sequence shown here is derived from an EMBL/GenBank/DDBJ whole genome shotgun (WGS) entry which is preliminary data.</text>
</comment>
<sequence>MTCAVGHAFAGEALEAERLDAVRRSLWAAVNALSADATGLRAVARQRGDERMLRLAEESLRHSDTVRELARAFDARAGERSERDQAATQPE</sequence>
<evidence type="ECO:0000313" key="2">
    <source>
        <dbReference type="Proteomes" id="UP000800981"/>
    </source>
</evidence>
<gene>
    <name evidence="1" type="ORF">G9H71_20885</name>
</gene>
<dbReference type="RefSeq" id="WP_166284702.1">
    <property type="nucleotide sequence ID" value="NZ_JAANNP010000116.1"/>
</dbReference>
<organism evidence="1 2">
    <name type="scientific">Motilibacter deserti</name>
    <dbReference type="NCBI Taxonomy" id="2714956"/>
    <lineage>
        <taxon>Bacteria</taxon>
        <taxon>Bacillati</taxon>
        <taxon>Actinomycetota</taxon>
        <taxon>Actinomycetes</taxon>
        <taxon>Motilibacterales</taxon>
        <taxon>Motilibacteraceae</taxon>
        <taxon>Motilibacter</taxon>
    </lineage>
</organism>
<name>A0ABX0H2Z9_9ACTN</name>
<proteinExistence type="predicted"/>
<keyword evidence="2" id="KW-1185">Reference proteome</keyword>
<evidence type="ECO:0000313" key="1">
    <source>
        <dbReference type="EMBL" id="NHC16246.1"/>
    </source>
</evidence>
<accession>A0ABX0H2Z9</accession>
<dbReference type="EMBL" id="JAANNP010000116">
    <property type="protein sequence ID" value="NHC16246.1"/>
    <property type="molecule type" value="Genomic_DNA"/>
</dbReference>